<keyword evidence="3" id="KW-1185">Reference proteome</keyword>
<protein>
    <submittedName>
        <fullName evidence="2">Uncharacterized protein</fullName>
    </submittedName>
</protein>
<reference evidence="2 3" key="1">
    <citation type="journal article" date="2019" name="Commun. Biol.">
        <title>The bagworm genome reveals a unique fibroin gene that provides high tensile strength.</title>
        <authorList>
            <person name="Kono N."/>
            <person name="Nakamura H."/>
            <person name="Ohtoshi R."/>
            <person name="Tomita M."/>
            <person name="Numata K."/>
            <person name="Arakawa K."/>
        </authorList>
    </citation>
    <scope>NUCLEOTIDE SEQUENCE [LARGE SCALE GENOMIC DNA]</scope>
</reference>
<evidence type="ECO:0000313" key="3">
    <source>
        <dbReference type="Proteomes" id="UP000299102"/>
    </source>
</evidence>
<evidence type="ECO:0000256" key="1">
    <source>
        <dbReference type="SAM" id="MobiDB-lite"/>
    </source>
</evidence>
<name>A0A4C1U2I5_EUMVA</name>
<dbReference type="Proteomes" id="UP000299102">
    <property type="component" value="Unassembled WGS sequence"/>
</dbReference>
<proteinExistence type="predicted"/>
<evidence type="ECO:0000313" key="2">
    <source>
        <dbReference type="EMBL" id="GBP20522.1"/>
    </source>
</evidence>
<gene>
    <name evidence="2" type="ORF">EVAR_78899_1</name>
</gene>
<sequence>MCYVIEETLERRKDLAVNPNLVLVISSRSGIVLGFDPSPVRNLGLGSGSRSYTPSRLQFQHRSQFQFAQSQARGLEADDSRKSTGLTDGQLPVNVFHRNIS</sequence>
<organism evidence="2 3">
    <name type="scientific">Eumeta variegata</name>
    <name type="common">Bagworm moth</name>
    <name type="synonym">Eumeta japonica</name>
    <dbReference type="NCBI Taxonomy" id="151549"/>
    <lineage>
        <taxon>Eukaryota</taxon>
        <taxon>Metazoa</taxon>
        <taxon>Ecdysozoa</taxon>
        <taxon>Arthropoda</taxon>
        <taxon>Hexapoda</taxon>
        <taxon>Insecta</taxon>
        <taxon>Pterygota</taxon>
        <taxon>Neoptera</taxon>
        <taxon>Endopterygota</taxon>
        <taxon>Lepidoptera</taxon>
        <taxon>Glossata</taxon>
        <taxon>Ditrysia</taxon>
        <taxon>Tineoidea</taxon>
        <taxon>Psychidae</taxon>
        <taxon>Oiketicinae</taxon>
        <taxon>Eumeta</taxon>
    </lineage>
</organism>
<accession>A0A4C1U2I5</accession>
<feature type="region of interest" description="Disordered" evidence="1">
    <location>
        <begin position="70"/>
        <end position="101"/>
    </location>
</feature>
<comment type="caution">
    <text evidence="2">The sequence shown here is derived from an EMBL/GenBank/DDBJ whole genome shotgun (WGS) entry which is preliminary data.</text>
</comment>
<dbReference type="AlphaFoldDB" id="A0A4C1U2I5"/>
<dbReference type="EMBL" id="BGZK01000119">
    <property type="protein sequence ID" value="GBP20522.1"/>
    <property type="molecule type" value="Genomic_DNA"/>
</dbReference>